<proteinExistence type="predicted"/>
<protein>
    <submittedName>
        <fullName evidence="1">Uncharacterized protein</fullName>
    </submittedName>
</protein>
<accession>A0A1B6L5V6</accession>
<name>A0A1B6L5V6_9HEMI</name>
<organism evidence="1">
    <name type="scientific">Graphocephala atropunctata</name>
    <dbReference type="NCBI Taxonomy" id="36148"/>
    <lineage>
        <taxon>Eukaryota</taxon>
        <taxon>Metazoa</taxon>
        <taxon>Ecdysozoa</taxon>
        <taxon>Arthropoda</taxon>
        <taxon>Hexapoda</taxon>
        <taxon>Insecta</taxon>
        <taxon>Pterygota</taxon>
        <taxon>Neoptera</taxon>
        <taxon>Paraneoptera</taxon>
        <taxon>Hemiptera</taxon>
        <taxon>Auchenorrhyncha</taxon>
        <taxon>Membracoidea</taxon>
        <taxon>Cicadellidae</taxon>
        <taxon>Cicadellinae</taxon>
        <taxon>Cicadellini</taxon>
        <taxon>Graphocephala</taxon>
    </lineage>
</organism>
<sequence length="164" mass="19499">TTVNTMRKLIKELDKICDLPDLPINSDFRTCNFNRLKSRNPPVKMYKSLKTDHNTETNYWLKYWNNSAPQEWLPLFSTRKNNLHLPRRTWVTLNRIRTNHGRCGDLLFKWGWLESSECDCGKAQQTIKHISFESPLRQYPGPQVDFINVTERSISWMEDLDIKL</sequence>
<evidence type="ECO:0000313" key="1">
    <source>
        <dbReference type="EMBL" id="JAT19112.1"/>
    </source>
</evidence>
<gene>
    <name evidence="1" type="ORF">g.3021</name>
</gene>
<feature type="non-terminal residue" evidence="1">
    <location>
        <position position="1"/>
    </location>
</feature>
<reference evidence="1" key="1">
    <citation type="submission" date="2015-11" db="EMBL/GenBank/DDBJ databases">
        <title>De novo transcriptome assembly of four potential Pierce s Disease insect vectors from Arizona vineyards.</title>
        <authorList>
            <person name="Tassone E.E."/>
        </authorList>
    </citation>
    <scope>NUCLEOTIDE SEQUENCE</scope>
</reference>
<dbReference type="AlphaFoldDB" id="A0A1B6L5V6"/>
<dbReference type="EMBL" id="GEBQ01020865">
    <property type="protein sequence ID" value="JAT19112.1"/>
    <property type="molecule type" value="Transcribed_RNA"/>
</dbReference>